<protein>
    <submittedName>
        <fullName evidence="1">Uncharacterized protein</fullName>
    </submittedName>
</protein>
<evidence type="ECO:0000313" key="2">
    <source>
        <dbReference type="Proteomes" id="UP000008152"/>
    </source>
</evidence>
<dbReference type="Proteomes" id="UP000008152">
    <property type="component" value="Chromosome II"/>
</dbReference>
<dbReference type="EMBL" id="CP000790">
    <property type="protein sequence ID" value="ABU74348.1"/>
    <property type="molecule type" value="Genomic_DNA"/>
</dbReference>
<name>A7N871_VIBC1</name>
<gene>
    <name evidence="1" type="ordered locus">VIBHAR_06457</name>
</gene>
<proteinExistence type="predicted"/>
<accession>A7N871</accession>
<dbReference type="KEGG" id="vha:VIBHAR_06457"/>
<reference evidence="1 2" key="1">
    <citation type="submission" date="2007-08" db="EMBL/GenBank/DDBJ databases">
        <authorList>
            <consortium name="The Vibrio harveyi Genome Sequencing Project"/>
            <person name="Bassler B."/>
            <person name="Clifton S.W."/>
            <person name="Fulton L."/>
            <person name="Delehaunty K."/>
            <person name="Fronick C."/>
            <person name="Harrison M."/>
            <person name="Markivic C."/>
            <person name="Fulton R."/>
            <person name="Tin-Wollam A.-M."/>
            <person name="Shah N."/>
            <person name="Pepin K."/>
            <person name="Nash W."/>
            <person name="Thiruvilangam P."/>
            <person name="Bhonagiri V."/>
            <person name="Waters C."/>
            <person name="Tu K.C."/>
            <person name="Irgon J."/>
            <person name="Wilson R.K."/>
        </authorList>
    </citation>
    <scope>NUCLEOTIDE SEQUENCE [LARGE SCALE GENOMIC DNA]</scope>
    <source>
        <strain evidence="2">ATCC BAA-1116 / BB120</strain>
    </source>
</reference>
<sequence length="60" mass="7014">MRPIVMQVEEVGKSEGCIVTIQIQILIWHESGLTSDWSSVAREFEELYSRRNANDDFKRD</sequence>
<organism evidence="1 2">
    <name type="scientific">Vibrio campbellii (strain ATCC BAA-1116)</name>
    <dbReference type="NCBI Taxonomy" id="2902295"/>
    <lineage>
        <taxon>Bacteria</taxon>
        <taxon>Pseudomonadati</taxon>
        <taxon>Pseudomonadota</taxon>
        <taxon>Gammaproteobacteria</taxon>
        <taxon>Vibrionales</taxon>
        <taxon>Vibrionaceae</taxon>
        <taxon>Vibrio</taxon>
    </lineage>
</organism>
<evidence type="ECO:0000313" key="1">
    <source>
        <dbReference type="EMBL" id="ABU74348.1"/>
    </source>
</evidence>
<dbReference type="AlphaFoldDB" id="A7N871"/>